<sequence length="956" mass="105600">MDVKVGSNSADRRLDQIPPEETLTPQGWLCMMTDMSAVTSPNTVEAEHTVSNVIRFADPGATDPRLVGGKGMNLGELVAAGFRVPNGFTVSTEAYAATLADSGAADRIFELLKGLDVADLARLESTAAAIRDVVTAVELPDKLAHDIERAYTELGADVYVAVRSSGTAEDTAEASFAGMHDTYLDIRGTGEVLDAVRRCWASMWTARAVAYREEHGFDHREAKIAVVVQTMAEADVSGVMYTANPLNNRTDEIVINSAYGLGESIVSGAINPDEFTVDLGTLKIKQANVGNKKEKIVRAPDKPSGTVTLAVSEEDAGRLSLTDEQVAELAALGRQVMDHYGGLPQDIEWACVDGEFFLLQTRPITGAKFTWPEGFNDWQNGPEDPDTLWTFKYAEQYWTGGITPLFFSVRARETQVGYDRMNARAGFQDLLGQRLYKDKYGTVYWNVDMDEKRLRYVLPRFARPAGANVVPADMQEQMFAEPLDVVRWLKAMISFSVSPIYSLSRWKKVIREDYLFNEAAVAKANGLSDAELRALSDDELYRYQRDLQEYAIDFMDPLWFGAYTAMSMFFSLHAALLAKYYTGTNELLGQDLISGLPTTLQALENRAFFELTSMIRHSKVLSDAFEKHQGAAFFAELENSDEGREFLEKYREFLAEHGHRGHPDRDLIFKRRADDPAVDYEAFKVQLQAPEATPPIELEERVRARREAAEAEVIENLGRGFLGPVKQQLFKLLQHQIIDFLVLRDDWRHFIDRITYAKRKAFLEVARRCVERGRLEKEDDAFFLGETELFEVLNGTAKQPLVQAKIAARRPDFELFESRTFTPPMFMRGETPVDEAAPAAVAGSGAINGVGTSAGQVEGRARVLASMTEIGTLEQGDVLVCNATDPGWSPVFGVISGLIIETGGMLAHGACLSREHGIPAVQIVGATQIIPDGAYVRINGTTGLVEVLEPAPAGAA</sequence>
<evidence type="ECO:0000256" key="3">
    <source>
        <dbReference type="SAM" id="MobiDB-lite"/>
    </source>
</evidence>
<gene>
    <name evidence="6" type="ORF">RMCT_2806</name>
</gene>
<dbReference type="PANTHER" id="PTHR43615:SF1">
    <property type="entry name" value="PPDK_N DOMAIN-CONTAINING PROTEIN"/>
    <property type="match status" value="1"/>
</dbReference>
<feature type="region of interest" description="Disordered" evidence="3">
    <location>
        <begin position="1"/>
        <end position="21"/>
    </location>
</feature>
<keyword evidence="6" id="KW-0670">Pyruvate</keyword>
<evidence type="ECO:0000256" key="2">
    <source>
        <dbReference type="ARBA" id="ARBA00022840"/>
    </source>
</evidence>
<dbReference type="PANTHER" id="PTHR43615">
    <property type="entry name" value="PHOSPHOENOLPYRUVATE SYNTHASE-RELATED"/>
    <property type="match status" value="1"/>
</dbReference>
<dbReference type="InterPro" id="IPR002192">
    <property type="entry name" value="PPDK_AMP/ATP-bd"/>
</dbReference>
<dbReference type="SUPFAM" id="SSF52009">
    <property type="entry name" value="Phosphohistidine domain"/>
    <property type="match status" value="1"/>
</dbReference>
<evidence type="ECO:0000259" key="4">
    <source>
        <dbReference type="Pfam" id="PF00391"/>
    </source>
</evidence>
<protein>
    <submittedName>
        <fullName evidence="6">Phosphoenolpyruvate synthase</fullName>
    </submittedName>
</protein>
<feature type="domain" description="PEP-utilising enzyme mobile" evidence="4">
    <location>
        <begin position="874"/>
        <end position="943"/>
    </location>
</feature>
<comment type="caution">
    <text evidence="6">The sequence shown here is derived from an EMBL/GenBank/DDBJ whole genome shotgun (WGS) entry which is preliminary data.</text>
</comment>
<organism evidence="6 7">
    <name type="scientific">Mycolicibacterium thermoresistibile</name>
    <name type="common">Mycobacterium thermoresistibile</name>
    <dbReference type="NCBI Taxonomy" id="1797"/>
    <lineage>
        <taxon>Bacteria</taxon>
        <taxon>Bacillati</taxon>
        <taxon>Actinomycetota</taxon>
        <taxon>Actinomycetes</taxon>
        <taxon>Mycobacteriales</taxon>
        <taxon>Mycobacteriaceae</taxon>
        <taxon>Mycolicibacterium</taxon>
    </lineage>
</organism>
<dbReference type="EMBL" id="BCTB01000020">
    <property type="protein sequence ID" value="GAT15836.1"/>
    <property type="molecule type" value="Genomic_DNA"/>
</dbReference>
<dbReference type="Pfam" id="PF01326">
    <property type="entry name" value="PPDK_N"/>
    <property type="match status" value="1"/>
</dbReference>
<dbReference type="GO" id="GO:0005524">
    <property type="term" value="F:ATP binding"/>
    <property type="evidence" value="ECO:0007669"/>
    <property type="project" value="UniProtKB-KW"/>
</dbReference>
<reference evidence="6 7" key="1">
    <citation type="journal article" date="2016" name="Genome Announc.">
        <title>Draft Genome Sequences of Five Rapidly Growing Mycobacterium Species, M. thermoresistibile, M. fortuitum subsp. acetamidolyticum, M. canariasense, M. brisbanense, and M. novocastrense.</title>
        <authorList>
            <person name="Katahira K."/>
            <person name="Ogura Y."/>
            <person name="Gotoh Y."/>
            <person name="Hayashi T."/>
        </authorList>
    </citation>
    <scope>NUCLEOTIDE SEQUENCE [LARGE SCALE GENOMIC DNA]</scope>
    <source>
        <strain evidence="6 7">JCM6362</strain>
    </source>
</reference>
<feature type="domain" description="Pyruvate phosphate dikinase AMP/ATP-binding" evidence="5">
    <location>
        <begin position="66"/>
        <end position="366"/>
    </location>
</feature>
<dbReference type="Pfam" id="PF00391">
    <property type="entry name" value="PEP-utilizers"/>
    <property type="match status" value="1"/>
</dbReference>
<dbReference type="GO" id="GO:0016301">
    <property type="term" value="F:kinase activity"/>
    <property type="evidence" value="ECO:0007669"/>
    <property type="project" value="InterPro"/>
</dbReference>
<dbReference type="InterPro" id="IPR036637">
    <property type="entry name" value="Phosphohistidine_dom_sf"/>
</dbReference>
<dbReference type="Proteomes" id="UP000069654">
    <property type="component" value="Unassembled WGS sequence"/>
</dbReference>
<proteinExistence type="predicted"/>
<dbReference type="InterPro" id="IPR013815">
    <property type="entry name" value="ATP_grasp_subdomain_1"/>
</dbReference>
<evidence type="ECO:0000259" key="5">
    <source>
        <dbReference type="Pfam" id="PF01326"/>
    </source>
</evidence>
<dbReference type="InterPro" id="IPR008279">
    <property type="entry name" value="PEP-util_enz_mobile_dom"/>
</dbReference>
<reference evidence="7" key="2">
    <citation type="submission" date="2016-02" db="EMBL/GenBank/DDBJ databases">
        <title>Draft genome sequence of five rapidly growing Mycobacterium species.</title>
        <authorList>
            <person name="Katahira K."/>
            <person name="Gotou Y."/>
            <person name="Iida K."/>
            <person name="Ogura Y."/>
            <person name="Hayashi T."/>
        </authorList>
    </citation>
    <scope>NUCLEOTIDE SEQUENCE [LARGE SCALE GENOMIC DNA]</scope>
    <source>
        <strain evidence="7">JCM6362</strain>
    </source>
</reference>
<accession>A0A117IMV5</accession>
<dbReference type="Gene3D" id="3.30.470.20">
    <property type="entry name" value="ATP-grasp fold, B domain"/>
    <property type="match status" value="1"/>
</dbReference>
<evidence type="ECO:0000313" key="7">
    <source>
        <dbReference type="Proteomes" id="UP000069654"/>
    </source>
</evidence>
<dbReference type="STRING" id="1797.RMCT_2806"/>
<dbReference type="Gene3D" id="3.50.30.10">
    <property type="entry name" value="Phosphohistidine domain"/>
    <property type="match status" value="1"/>
</dbReference>
<dbReference type="SUPFAM" id="SSF56059">
    <property type="entry name" value="Glutathione synthetase ATP-binding domain-like"/>
    <property type="match status" value="1"/>
</dbReference>
<evidence type="ECO:0000313" key="6">
    <source>
        <dbReference type="EMBL" id="GAT15836.1"/>
    </source>
</evidence>
<dbReference type="Gene3D" id="3.30.1490.20">
    <property type="entry name" value="ATP-grasp fold, A domain"/>
    <property type="match status" value="1"/>
</dbReference>
<dbReference type="AlphaFoldDB" id="A0A117IMV5"/>
<evidence type="ECO:0000256" key="1">
    <source>
        <dbReference type="ARBA" id="ARBA00022741"/>
    </source>
</evidence>
<keyword evidence="2" id="KW-0067">ATP-binding</keyword>
<dbReference type="FunFam" id="3.30.1490.20:FF:000010">
    <property type="entry name" value="Phosphoenolpyruvate synthase"/>
    <property type="match status" value="1"/>
</dbReference>
<keyword evidence="1" id="KW-0547">Nucleotide-binding</keyword>
<name>A0A117IMV5_MYCTH</name>
<dbReference type="InterPro" id="IPR051549">
    <property type="entry name" value="PEP_Utilizing_Enz"/>
</dbReference>